<comment type="caution">
    <text evidence="1">The sequence shown here is derived from an EMBL/GenBank/DDBJ whole genome shotgun (WGS) entry which is preliminary data.</text>
</comment>
<evidence type="ECO:0000313" key="2">
    <source>
        <dbReference type="Proteomes" id="UP000708208"/>
    </source>
</evidence>
<proteinExistence type="predicted"/>
<reference evidence="1" key="1">
    <citation type="submission" date="2021-06" db="EMBL/GenBank/DDBJ databases">
        <authorList>
            <person name="Hodson N. C."/>
            <person name="Mongue J. A."/>
            <person name="Jaron S. K."/>
        </authorList>
    </citation>
    <scope>NUCLEOTIDE SEQUENCE</scope>
</reference>
<organism evidence="1 2">
    <name type="scientific">Allacma fusca</name>
    <dbReference type="NCBI Taxonomy" id="39272"/>
    <lineage>
        <taxon>Eukaryota</taxon>
        <taxon>Metazoa</taxon>
        <taxon>Ecdysozoa</taxon>
        <taxon>Arthropoda</taxon>
        <taxon>Hexapoda</taxon>
        <taxon>Collembola</taxon>
        <taxon>Symphypleona</taxon>
        <taxon>Sminthuridae</taxon>
        <taxon>Allacma</taxon>
    </lineage>
</organism>
<feature type="non-terminal residue" evidence="1">
    <location>
        <position position="1"/>
    </location>
</feature>
<dbReference type="Proteomes" id="UP000708208">
    <property type="component" value="Unassembled WGS sequence"/>
</dbReference>
<name>A0A8J2Q095_9HEXA</name>
<sequence length="32" mass="3698">MKFIVLIVSTTVELKSTTRLLGSFLFLYSIYI</sequence>
<evidence type="ECO:0000313" key="1">
    <source>
        <dbReference type="EMBL" id="CAG7828540.1"/>
    </source>
</evidence>
<keyword evidence="2" id="KW-1185">Reference proteome</keyword>
<dbReference type="AlphaFoldDB" id="A0A8J2Q095"/>
<accession>A0A8J2Q095</accession>
<gene>
    <name evidence="1" type="ORF">AFUS01_LOCUS38462</name>
</gene>
<protein>
    <submittedName>
        <fullName evidence="1">Uncharacterized protein</fullName>
    </submittedName>
</protein>
<dbReference type="EMBL" id="CAJVCH010547919">
    <property type="protein sequence ID" value="CAG7828540.1"/>
    <property type="molecule type" value="Genomic_DNA"/>
</dbReference>